<reference evidence="3 4" key="1">
    <citation type="submission" date="2024-09" db="EMBL/GenBank/DDBJ databases">
        <authorList>
            <person name="Sun Q."/>
            <person name="Mori K."/>
        </authorList>
    </citation>
    <scope>NUCLEOTIDE SEQUENCE [LARGE SCALE GENOMIC DNA]</scope>
    <source>
        <strain evidence="3 4">JCM 9626</strain>
    </source>
</reference>
<dbReference type="EMBL" id="JBHMDG010000008">
    <property type="protein sequence ID" value="MFB9312691.1"/>
    <property type="molecule type" value="Genomic_DNA"/>
</dbReference>
<keyword evidence="2" id="KW-0812">Transmembrane</keyword>
<feature type="transmembrane region" description="Helical" evidence="2">
    <location>
        <begin position="23"/>
        <end position="44"/>
    </location>
</feature>
<dbReference type="RefSeq" id="WP_140008139.1">
    <property type="nucleotide sequence ID" value="NZ_JBHMDG010000008.1"/>
</dbReference>
<dbReference type="InterPro" id="IPR005754">
    <property type="entry name" value="Sortase"/>
</dbReference>
<name>A0ABV5K7G4_9ACTN</name>
<keyword evidence="2" id="KW-1133">Transmembrane helix</keyword>
<keyword evidence="1" id="KW-0378">Hydrolase</keyword>
<keyword evidence="2" id="KW-0472">Membrane</keyword>
<evidence type="ECO:0000256" key="2">
    <source>
        <dbReference type="SAM" id="Phobius"/>
    </source>
</evidence>
<proteinExistence type="predicted"/>
<evidence type="ECO:0000256" key="1">
    <source>
        <dbReference type="ARBA" id="ARBA00022801"/>
    </source>
</evidence>
<evidence type="ECO:0000313" key="4">
    <source>
        <dbReference type="Proteomes" id="UP001589750"/>
    </source>
</evidence>
<dbReference type="CDD" id="cd05830">
    <property type="entry name" value="Sortase_E"/>
    <property type="match status" value="1"/>
</dbReference>
<gene>
    <name evidence="3" type="ORF">ACFFRI_06505</name>
</gene>
<organism evidence="3 4">
    <name type="scientific">Nocardioides plantarum</name>
    <dbReference type="NCBI Taxonomy" id="29299"/>
    <lineage>
        <taxon>Bacteria</taxon>
        <taxon>Bacillati</taxon>
        <taxon>Actinomycetota</taxon>
        <taxon>Actinomycetes</taxon>
        <taxon>Propionibacteriales</taxon>
        <taxon>Nocardioidaceae</taxon>
        <taxon>Nocardioides</taxon>
    </lineage>
</organism>
<dbReference type="Proteomes" id="UP001589750">
    <property type="component" value="Unassembled WGS sequence"/>
</dbReference>
<accession>A0ABV5K7G4</accession>
<dbReference type="Pfam" id="PF04203">
    <property type="entry name" value="Sortase"/>
    <property type="match status" value="1"/>
</dbReference>
<dbReference type="SUPFAM" id="SSF63817">
    <property type="entry name" value="Sortase"/>
    <property type="match status" value="1"/>
</dbReference>
<sequence length="235" mass="24965">MKDVGPDATAAGGRGTAYCRRGWSLWLGIGLVLAGLAVLGWVGWQLYGTNVVSRHRHQETVQRLEDEWAKPQGEARADVGTAQGTASAILRVPAWGDDFAVPVLEGVDDAALASGVGHFEGSAGPGQKGNYALAGHRVTHGEPLREMESLDVGDLVVVETRDVVYTYVLDTDGDDLRVPFTAGWVVGAEPVNPDPAGVGPREDEAELITLTTCAELFHTDDRLVAFGHLVSAVDR</sequence>
<dbReference type="InterPro" id="IPR023365">
    <property type="entry name" value="Sortase_dom-sf"/>
</dbReference>
<keyword evidence="4" id="KW-1185">Reference proteome</keyword>
<protein>
    <submittedName>
        <fullName evidence="3">Class E sortase</fullName>
    </submittedName>
</protein>
<dbReference type="NCBIfam" id="NF033747">
    <property type="entry name" value="class_E_sortase"/>
    <property type="match status" value="1"/>
</dbReference>
<evidence type="ECO:0000313" key="3">
    <source>
        <dbReference type="EMBL" id="MFB9312691.1"/>
    </source>
</evidence>
<dbReference type="InterPro" id="IPR042003">
    <property type="entry name" value="Sortase_E"/>
</dbReference>
<dbReference type="Gene3D" id="2.40.260.10">
    <property type="entry name" value="Sortase"/>
    <property type="match status" value="1"/>
</dbReference>
<dbReference type="InterPro" id="IPR053465">
    <property type="entry name" value="Sortase_Class_E"/>
</dbReference>
<comment type="caution">
    <text evidence="3">The sequence shown here is derived from an EMBL/GenBank/DDBJ whole genome shotgun (WGS) entry which is preliminary data.</text>
</comment>